<comment type="subcellular location">
    <subcellularLocation>
        <location evidence="6">Cell membrane</location>
        <topology evidence="6">Multi-pass membrane protein</topology>
    </subcellularLocation>
    <subcellularLocation>
        <location evidence="1">Membrane</location>
    </subcellularLocation>
</comment>
<dbReference type="Pfam" id="PF01062">
    <property type="entry name" value="Bestrophin"/>
    <property type="match status" value="1"/>
</dbReference>
<keyword evidence="6" id="KW-0869">Chloride channel</keyword>
<reference evidence="9" key="1">
    <citation type="submission" date="2016-11" db="UniProtKB">
        <authorList>
            <consortium name="WormBaseParasite"/>
        </authorList>
    </citation>
    <scope>IDENTIFICATION</scope>
</reference>
<name>A0A1I8HSZ2_9PLAT</name>
<evidence type="ECO:0000256" key="6">
    <source>
        <dbReference type="RuleBase" id="RU363126"/>
    </source>
</evidence>
<keyword evidence="4 6" id="KW-0472">Membrane</keyword>
<comment type="similarity">
    <text evidence="5 6">Belongs to the anion channel-forming bestrophin (TC 1.A.46) family. Calcium-sensitive chloride channel subfamily.</text>
</comment>
<evidence type="ECO:0000256" key="3">
    <source>
        <dbReference type="ARBA" id="ARBA00022989"/>
    </source>
</evidence>
<dbReference type="InterPro" id="IPR000615">
    <property type="entry name" value="Bestrophin"/>
</dbReference>
<dbReference type="PANTHER" id="PTHR10736:SF0">
    <property type="entry name" value="BESTROPHIN HOMOLOG"/>
    <property type="match status" value="1"/>
</dbReference>
<keyword evidence="3 6" id="KW-1133">Transmembrane helix</keyword>
<dbReference type="GO" id="GO:0034707">
    <property type="term" value="C:chloride channel complex"/>
    <property type="evidence" value="ECO:0007669"/>
    <property type="project" value="UniProtKB-KW"/>
</dbReference>
<feature type="compositionally biased region" description="Low complexity" evidence="7">
    <location>
        <begin position="15"/>
        <end position="61"/>
    </location>
</feature>
<dbReference type="Proteomes" id="UP000095280">
    <property type="component" value="Unplaced"/>
</dbReference>
<comment type="caution">
    <text evidence="6">Lacks conserved residue(s) required for the propagation of feature annotation.</text>
</comment>
<keyword evidence="6" id="KW-1003">Cell membrane</keyword>
<proteinExistence type="inferred from homology"/>
<evidence type="ECO:0000313" key="8">
    <source>
        <dbReference type="Proteomes" id="UP000095280"/>
    </source>
</evidence>
<feature type="region of interest" description="Disordered" evidence="7">
    <location>
        <begin position="490"/>
        <end position="576"/>
    </location>
</feature>
<dbReference type="AlphaFoldDB" id="A0A1I8HSZ2"/>
<evidence type="ECO:0000256" key="2">
    <source>
        <dbReference type="ARBA" id="ARBA00022692"/>
    </source>
</evidence>
<sequence>LLSGQAVDHNGAGSGDSSRGSSSRSIASGSAKHSSQSQYHQQPQQPLHQYSAQPPAQQQQQHRVTQSSLDSGFQDSSFHLPVVAVIRSTGSIRTSVPLSFMLGFFVSSVLSRWWSMCMAIPWMHAPAFYAQGLIESCHKSKSDIARKVRITVLRYFNLAWILMMATISLHIKHRFGFMRPKNTREFKLTWRQRLELINSDAKVQKYFGKLITEEEMQVFARSAELSKDTDWTYTPEYWLPLGWANRIMRRAKNIGCIADERQFLWMVTIAQNFRNDLGIVWTYSEFNIPLVYTQVAVTAVYIFLFSTLLSTQLIESEVGLDRHSLVNGSRVDEPGSTTGVEVLSHIPILGSLEFIFYLGWFKIGMCLMNPLGKDKADLPLSEILNSNLKVSVKLGGAEDSLFPPGLTDNGEPEEQQLVDLFRTFDFNEVHSNDSFGTAEETEAHLTRALLKRLQRQGKDLVHHLDVFQLSSGAKAKAKANAERKEALKSLTKPQQQQHKFHQKQQKQQQKQGLVSLRPATLQHPRSASMMGPDTSSVNMSLGDDDSNILVLEVDADNHRDQQRRSDQQEQGIARAE</sequence>
<accession>A0A1I8HSZ2</accession>
<evidence type="ECO:0000256" key="5">
    <source>
        <dbReference type="ARBA" id="ARBA00034769"/>
    </source>
</evidence>
<feature type="compositionally biased region" description="Basic and acidic residues" evidence="7">
    <location>
        <begin position="555"/>
        <end position="567"/>
    </location>
</feature>
<keyword evidence="6" id="KW-0407">Ion channel</keyword>
<feature type="region of interest" description="Disordered" evidence="7">
    <location>
        <begin position="1"/>
        <end position="66"/>
    </location>
</feature>
<organism evidence="8 9">
    <name type="scientific">Macrostomum lignano</name>
    <dbReference type="NCBI Taxonomy" id="282301"/>
    <lineage>
        <taxon>Eukaryota</taxon>
        <taxon>Metazoa</taxon>
        <taxon>Spiralia</taxon>
        <taxon>Lophotrochozoa</taxon>
        <taxon>Platyhelminthes</taxon>
        <taxon>Rhabditophora</taxon>
        <taxon>Macrostomorpha</taxon>
        <taxon>Macrostomida</taxon>
        <taxon>Macrostomidae</taxon>
        <taxon>Macrostomum</taxon>
    </lineage>
</organism>
<dbReference type="GO" id="GO:0005886">
    <property type="term" value="C:plasma membrane"/>
    <property type="evidence" value="ECO:0007669"/>
    <property type="project" value="UniProtKB-SubCell"/>
</dbReference>
<dbReference type="GO" id="GO:0005254">
    <property type="term" value="F:chloride channel activity"/>
    <property type="evidence" value="ECO:0007669"/>
    <property type="project" value="UniProtKB-KW"/>
</dbReference>
<comment type="function">
    <text evidence="6">Forms chloride channels.</text>
</comment>
<feature type="transmembrane region" description="Helical" evidence="6">
    <location>
        <begin position="152"/>
        <end position="171"/>
    </location>
</feature>
<keyword evidence="6" id="KW-0868">Chloride</keyword>
<evidence type="ECO:0000256" key="7">
    <source>
        <dbReference type="SAM" id="MobiDB-lite"/>
    </source>
</evidence>
<dbReference type="InterPro" id="IPR021134">
    <property type="entry name" value="Bestrophin-like"/>
</dbReference>
<keyword evidence="8" id="KW-1185">Reference proteome</keyword>
<protein>
    <recommendedName>
        <fullName evidence="6">Bestrophin homolog</fullName>
    </recommendedName>
</protein>
<keyword evidence="6" id="KW-0406">Ion transport</keyword>
<keyword evidence="6" id="KW-0813">Transport</keyword>
<dbReference type="WBParaSite" id="maker-uti_cns_0007573-snap-gene-0.2-mRNA-1">
    <property type="protein sequence ID" value="maker-uti_cns_0007573-snap-gene-0.2-mRNA-1"/>
    <property type="gene ID" value="maker-uti_cns_0007573-snap-gene-0.2"/>
</dbReference>
<keyword evidence="2 6" id="KW-0812">Transmembrane</keyword>
<dbReference type="PANTHER" id="PTHR10736">
    <property type="entry name" value="BESTROPHIN"/>
    <property type="match status" value="1"/>
</dbReference>
<evidence type="ECO:0000256" key="1">
    <source>
        <dbReference type="ARBA" id="ARBA00004370"/>
    </source>
</evidence>
<evidence type="ECO:0000256" key="4">
    <source>
        <dbReference type="ARBA" id="ARBA00023136"/>
    </source>
</evidence>
<evidence type="ECO:0000313" key="9">
    <source>
        <dbReference type="WBParaSite" id="maker-uti_cns_0007573-snap-gene-0.2-mRNA-1"/>
    </source>
</evidence>